<dbReference type="Proteomes" id="UP001176941">
    <property type="component" value="Chromosome 12"/>
</dbReference>
<evidence type="ECO:0000313" key="2">
    <source>
        <dbReference type="Proteomes" id="UP001176941"/>
    </source>
</evidence>
<name>A0ABN8Y0P3_RANTA</name>
<keyword evidence="2" id="KW-1185">Reference proteome</keyword>
<proteinExistence type="predicted"/>
<accession>A0ABN8Y0P3</accession>
<evidence type="ECO:0000313" key="1">
    <source>
        <dbReference type="EMBL" id="CAI9155175.1"/>
    </source>
</evidence>
<reference evidence="1" key="1">
    <citation type="submission" date="2023-04" db="EMBL/GenBank/DDBJ databases">
        <authorList>
            <consortium name="ELIXIR-Norway"/>
        </authorList>
    </citation>
    <scope>NUCLEOTIDE SEQUENCE [LARGE SCALE GENOMIC DNA]</scope>
</reference>
<gene>
    <name evidence="1" type="ORF">MRATA1EN1_LOCUS4137</name>
</gene>
<sequence length="150" mass="15885">MQEFRALPVRESGCFHPLSCTLWDCSLLPTLPGDVAPVWSGSAAEGTLGSTPNTRVMAEPGWEDPCPAPWCELDGGGSGSLKGSVGWLPVASEMNRLPKFKVQGCVCVLWPFDCDPGPSLTGRGPLVLVCPECPAGRLFQCSHGWAETGL</sequence>
<organism evidence="1 2">
    <name type="scientific">Rangifer tarandus platyrhynchus</name>
    <name type="common">Svalbard reindeer</name>
    <dbReference type="NCBI Taxonomy" id="3082113"/>
    <lineage>
        <taxon>Eukaryota</taxon>
        <taxon>Metazoa</taxon>
        <taxon>Chordata</taxon>
        <taxon>Craniata</taxon>
        <taxon>Vertebrata</taxon>
        <taxon>Euteleostomi</taxon>
        <taxon>Mammalia</taxon>
        <taxon>Eutheria</taxon>
        <taxon>Laurasiatheria</taxon>
        <taxon>Artiodactyla</taxon>
        <taxon>Ruminantia</taxon>
        <taxon>Pecora</taxon>
        <taxon>Cervidae</taxon>
        <taxon>Odocoileinae</taxon>
        <taxon>Rangifer</taxon>
    </lineage>
</organism>
<dbReference type="EMBL" id="OX459948">
    <property type="protein sequence ID" value="CAI9155175.1"/>
    <property type="molecule type" value="Genomic_DNA"/>
</dbReference>
<protein>
    <submittedName>
        <fullName evidence="1">Uncharacterized protein</fullName>
    </submittedName>
</protein>